<accession>A0A413V8U0</accession>
<dbReference type="RefSeq" id="WP_117906912.1">
    <property type="nucleotide sequence ID" value="NZ_AP031449.1"/>
</dbReference>
<dbReference type="AlphaFoldDB" id="A0A413V8U0"/>
<feature type="transmembrane region" description="Helical" evidence="2">
    <location>
        <begin position="42"/>
        <end position="67"/>
    </location>
</feature>
<protein>
    <submittedName>
        <fullName evidence="3">Transposase</fullName>
    </submittedName>
</protein>
<keyword evidence="2" id="KW-0812">Transmembrane</keyword>
<evidence type="ECO:0000313" key="4">
    <source>
        <dbReference type="Proteomes" id="UP000283482"/>
    </source>
</evidence>
<keyword evidence="2" id="KW-0472">Membrane</keyword>
<organism evidence="3 4">
    <name type="scientific">Bacteroides stercoris</name>
    <dbReference type="NCBI Taxonomy" id="46506"/>
    <lineage>
        <taxon>Bacteria</taxon>
        <taxon>Pseudomonadati</taxon>
        <taxon>Bacteroidota</taxon>
        <taxon>Bacteroidia</taxon>
        <taxon>Bacteroidales</taxon>
        <taxon>Bacteroidaceae</taxon>
        <taxon>Bacteroides</taxon>
    </lineage>
</organism>
<evidence type="ECO:0000256" key="1">
    <source>
        <dbReference type="SAM" id="MobiDB-lite"/>
    </source>
</evidence>
<keyword evidence="2" id="KW-1133">Transmembrane helix</keyword>
<proteinExistence type="predicted"/>
<evidence type="ECO:0000256" key="2">
    <source>
        <dbReference type="SAM" id="Phobius"/>
    </source>
</evidence>
<dbReference type="Proteomes" id="UP000283482">
    <property type="component" value="Unassembled WGS sequence"/>
</dbReference>
<name>A0A413V8U0_BACSE</name>
<reference evidence="3 4" key="1">
    <citation type="submission" date="2018-08" db="EMBL/GenBank/DDBJ databases">
        <title>A genome reference for cultivated species of the human gut microbiota.</title>
        <authorList>
            <person name="Zou Y."/>
            <person name="Xue W."/>
            <person name="Luo G."/>
        </authorList>
    </citation>
    <scope>NUCLEOTIDE SEQUENCE [LARGE SCALE GENOMIC DNA]</scope>
    <source>
        <strain evidence="3 4">AM40-34</strain>
    </source>
</reference>
<dbReference type="EMBL" id="QSGN01000013">
    <property type="protein sequence ID" value="RHB30003.1"/>
    <property type="molecule type" value="Genomic_DNA"/>
</dbReference>
<feature type="transmembrane region" description="Helical" evidence="2">
    <location>
        <begin position="9"/>
        <end position="30"/>
    </location>
</feature>
<feature type="compositionally biased region" description="Basic and acidic residues" evidence="1">
    <location>
        <begin position="267"/>
        <end position="277"/>
    </location>
</feature>
<comment type="caution">
    <text evidence="3">The sequence shown here is derived from an EMBL/GenBank/DDBJ whole genome shotgun (WGS) entry which is preliminary data.</text>
</comment>
<gene>
    <name evidence="3" type="ORF">DW889_06870</name>
</gene>
<evidence type="ECO:0000313" key="3">
    <source>
        <dbReference type="EMBL" id="RHB30003.1"/>
    </source>
</evidence>
<feature type="region of interest" description="Disordered" evidence="1">
    <location>
        <begin position="252"/>
        <end position="277"/>
    </location>
</feature>
<sequence length="277" mass="32438">MESSIKEKYLIWTAVGLAICVISLGVTIIIGSDFGHDNFIRLIVFVCSNVFGWLVYLVFQSFIFDAYHIYKLKFGKKEKPLEVEAVAPQEVIAPMAEETAIAEETSDKEPVQESLPIEIHITSQHHQKRKASYEEMQKQEMEQRVRMVIEYIHYIMPRIADQETINYICTEVHNWMYNPNYKPKPIKRRLTKQITSVPLRHLVWNITARFMNPKLYSGDNKAIFIKTLFPKEFADTEIDTIKNFKVDPRKSEIPIDEPEGDNFSFHYPEDYTPKQLL</sequence>